<proteinExistence type="predicted"/>
<dbReference type="HOGENOM" id="CLU_2847249_0_0_6"/>
<dbReference type="AlphaFoldDB" id="S5MYU1"/>
<accession>S5MYU1</accession>
<evidence type="ECO:0000313" key="1">
    <source>
        <dbReference type="EMBL" id="AGR59779.1"/>
    </source>
</evidence>
<protein>
    <submittedName>
        <fullName evidence="1">Uncharacterized protein</fullName>
    </submittedName>
</protein>
<dbReference type="PATRIC" id="fig|1197719.3.peg.2588"/>
<dbReference type="Proteomes" id="UP000015042">
    <property type="component" value="Chromosome"/>
</dbReference>
<sequence length="65" mass="7936">MPGWQYQARKRRLSLSRLFYPYGIVVPSRRLFTKHNFDKIFPVPQFTFNHINLSYYYEYSTLLAV</sequence>
<reference evidence="1 2" key="1">
    <citation type="submission" date="2013-07" db="EMBL/GenBank/DDBJ databases">
        <title>Genome sequence of Salmonella bongori N268-08 - a rare clinical isolate.</title>
        <authorList>
            <person name="Marti R."/>
            <person name="Hagens S."/>
            <person name="Loessner M.J."/>
            <person name="Klumpp J."/>
        </authorList>
    </citation>
    <scope>NUCLEOTIDE SEQUENCE [LARGE SCALE GENOMIC DNA]</scope>
    <source>
        <strain evidence="1 2">N268-08</strain>
    </source>
</reference>
<name>S5MYU1_SALBN</name>
<evidence type="ECO:0000313" key="2">
    <source>
        <dbReference type="Proteomes" id="UP000015042"/>
    </source>
</evidence>
<dbReference type="KEGG" id="sbz:A464_2594"/>
<dbReference type="EMBL" id="CP006608">
    <property type="protein sequence ID" value="AGR59779.1"/>
    <property type="molecule type" value="Genomic_DNA"/>
</dbReference>
<organism evidence="1 2">
    <name type="scientific">Salmonella bongori N268-08</name>
    <dbReference type="NCBI Taxonomy" id="1197719"/>
    <lineage>
        <taxon>Bacteria</taxon>
        <taxon>Pseudomonadati</taxon>
        <taxon>Pseudomonadota</taxon>
        <taxon>Gammaproteobacteria</taxon>
        <taxon>Enterobacterales</taxon>
        <taxon>Enterobacteriaceae</taxon>
        <taxon>Salmonella</taxon>
    </lineage>
</organism>
<gene>
    <name evidence="1" type="ORF">A464_2594</name>
</gene>